<evidence type="ECO:0000313" key="4">
    <source>
        <dbReference type="Proteomes" id="UP000198318"/>
    </source>
</evidence>
<dbReference type="RefSeq" id="WP_179271850.1">
    <property type="nucleotide sequence ID" value="NZ_FZOR01000052.1"/>
</dbReference>
<reference evidence="3 4" key="1">
    <citation type="submission" date="2017-06" db="EMBL/GenBank/DDBJ databases">
        <authorList>
            <person name="Kim H.J."/>
            <person name="Triplett B.A."/>
        </authorList>
    </citation>
    <scope>NUCLEOTIDE SEQUENCE [LARGE SCALE GENOMIC DNA]</scope>
    <source>
        <strain evidence="3 4">DSM 44715</strain>
    </source>
</reference>
<keyword evidence="1" id="KW-0812">Transmembrane</keyword>
<accession>A0A239NY32</accession>
<dbReference type="InterPro" id="IPR013783">
    <property type="entry name" value="Ig-like_fold"/>
</dbReference>
<proteinExistence type="predicted"/>
<protein>
    <submittedName>
        <fullName evidence="3">IPT/TIG domain-containing protein</fullName>
    </submittedName>
</protein>
<evidence type="ECO:0000313" key="3">
    <source>
        <dbReference type="EMBL" id="SNT59264.1"/>
    </source>
</evidence>
<feature type="transmembrane region" description="Helical" evidence="1">
    <location>
        <begin position="112"/>
        <end position="134"/>
    </location>
</feature>
<feature type="transmembrane region" description="Helical" evidence="1">
    <location>
        <begin position="79"/>
        <end position="100"/>
    </location>
</feature>
<name>A0A239NY32_9ACTN</name>
<keyword evidence="1" id="KW-1133">Transmembrane helix</keyword>
<sequence length="273" mass="28175">MTEASAASESPGEGAARTRDIVLVFALLLIITAVLVVVLVQAWPAGPQTGPDGRTEVTPSAKTVHFPGWTTTMSRETSLFVIVMAAGALGGIAHVLRSFYWYAGNRALRRSWLLMYLLLPIVGALFGLIVYLVVRGGLTSPFGGAGDINPYGIAAIAALVGQFSRETAEKFRDVFSTLLAPAPQGRDHAFTPAVTAIEPLSGPPGTRVTIAGSGLGSATFVRFGTGRAPATDVTDTRVETIVPDGAASGPLIVVTPTGAAASSETFTVEPAPG</sequence>
<dbReference type="InterPro" id="IPR014756">
    <property type="entry name" value="Ig_E-set"/>
</dbReference>
<feature type="transmembrane region" description="Helical" evidence="1">
    <location>
        <begin position="21"/>
        <end position="43"/>
    </location>
</feature>
<dbReference type="Proteomes" id="UP000198318">
    <property type="component" value="Unassembled WGS sequence"/>
</dbReference>
<dbReference type="AlphaFoldDB" id="A0A239NY32"/>
<organism evidence="3 4">
    <name type="scientific">Actinomadura meyerae</name>
    <dbReference type="NCBI Taxonomy" id="240840"/>
    <lineage>
        <taxon>Bacteria</taxon>
        <taxon>Bacillati</taxon>
        <taxon>Actinomycetota</taxon>
        <taxon>Actinomycetes</taxon>
        <taxon>Streptosporangiales</taxon>
        <taxon>Thermomonosporaceae</taxon>
        <taxon>Actinomadura</taxon>
    </lineage>
</organism>
<dbReference type="SUPFAM" id="SSF81296">
    <property type="entry name" value="E set domains"/>
    <property type="match status" value="1"/>
</dbReference>
<evidence type="ECO:0000259" key="2">
    <source>
        <dbReference type="Pfam" id="PF01833"/>
    </source>
</evidence>
<gene>
    <name evidence="3" type="ORF">SAMN05443665_105212</name>
</gene>
<dbReference type="Pfam" id="PF01833">
    <property type="entry name" value="TIG"/>
    <property type="match status" value="1"/>
</dbReference>
<keyword evidence="4" id="KW-1185">Reference proteome</keyword>
<dbReference type="GO" id="GO:0005975">
    <property type="term" value="P:carbohydrate metabolic process"/>
    <property type="evidence" value="ECO:0007669"/>
    <property type="project" value="UniProtKB-ARBA"/>
</dbReference>
<dbReference type="Gene3D" id="2.60.40.10">
    <property type="entry name" value="Immunoglobulins"/>
    <property type="match status" value="1"/>
</dbReference>
<feature type="domain" description="IPT/TIG" evidence="2">
    <location>
        <begin position="192"/>
        <end position="267"/>
    </location>
</feature>
<evidence type="ECO:0000256" key="1">
    <source>
        <dbReference type="SAM" id="Phobius"/>
    </source>
</evidence>
<dbReference type="EMBL" id="FZOR01000052">
    <property type="protein sequence ID" value="SNT59264.1"/>
    <property type="molecule type" value="Genomic_DNA"/>
</dbReference>
<dbReference type="InterPro" id="IPR002909">
    <property type="entry name" value="IPT_dom"/>
</dbReference>
<keyword evidence="1" id="KW-0472">Membrane</keyword>